<gene>
    <name evidence="7" type="primary">FAA1</name>
    <name evidence="7" type="ORF">I7I53_11161</name>
</gene>
<comment type="similarity">
    <text evidence="1">Belongs to the ATP-dependent AMP-binding enzyme family.</text>
</comment>
<organism evidence="7 8">
    <name type="scientific">Ajellomyces capsulatus (strain H88)</name>
    <name type="common">Darling's disease fungus</name>
    <name type="synonym">Histoplasma capsulatum</name>
    <dbReference type="NCBI Taxonomy" id="544711"/>
    <lineage>
        <taxon>Eukaryota</taxon>
        <taxon>Fungi</taxon>
        <taxon>Dikarya</taxon>
        <taxon>Ascomycota</taxon>
        <taxon>Pezizomycotina</taxon>
        <taxon>Eurotiomycetes</taxon>
        <taxon>Eurotiomycetidae</taxon>
        <taxon>Onygenales</taxon>
        <taxon>Ajellomycetaceae</taxon>
        <taxon>Histoplasma</taxon>
    </lineage>
</organism>
<dbReference type="GO" id="GO:0005524">
    <property type="term" value="F:ATP binding"/>
    <property type="evidence" value="ECO:0007669"/>
    <property type="project" value="UniProtKB-KW"/>
</dbReference>
<dbReference type="PANTHER" id="PTHR43272">
    <property type="entry name" value="LONG-CHAIN-FATTY-ACID--COA LIGASE"/>
    <property type="match status" value="1"/>
</dbReference>
<dbReference type="InterPro" id="IPR020845">
    <property type="entry name" value="AMP-binding_CS"/>
</dbReference>
<sequence length="694" mass="75590">MVKKDSFLFPRMTKKPPFAVEAPGVEKVEGETIPRRNPAAKDGLISTPHPDISTLYDNLTWSTKTHGNAKAVGSRRIVKTHVENKKIKKIVDGVEKEVDKAWTFFELSGYTYLSFIEFEKLALQLGAGLRNLGLEKNSRLHLFAATSAHWLAMAHGASSQSMTSVTAYDSLGEDGLNHSLVQTHSSAIFLDPALIPTLTRILKDATDIKHVIYDTATEVKQEHIDSLKSGFPHINILNFEDLRKLGEENPVDPVPPTPEDLCTIMYTSGSTGPPKGVALKHRMVIAGMAGANTNVGHVLGPTDTLLTYLPQSHILEFIFENLCLFWGGTMGYGSPKTLSDASVRNCKGDIRELKPTVLVGVPAVWETVKKGIIGNVNKGGALVKGLFWGGLGAKNFLMSTGLPGSGVLDAIIFKKVKEATGGRLRIALTGGGPISKDTQLFLSMALCPMINGYGLTETSAMGSLCDPLAWTIDTVGDIPSSIEIKLVDFPEAGYYSKNTPPQGEIWIRGPSVMEGYYENEEETKAVMTEDGWFMTGDIGEFDKNGHLKIVDRKKNLVKTLNGEYIALEKLESIYRSAAVVANILIHAATDQVKPVAVIVPAEPALVALAKANGIEGESIEALVNDKKLNSIVLKELQNAGRAGRLKPFEIIEGVVLSDEEWTPQNGYITAAQKLQRRKIASRFQKEIDRAYGKK</sequence>
<evidence type="ECO:0000256" key="5">
    <source>
        <dbReference type="ARBA" id="ARBA00036813"/>
    </source>
</evidence>
<evidence type="ECO:0000256" key="3">
    <source>
        <dbReference type="ARBA" id="ARBA00022741"/>
    </source>
</evidence>
<dbReference type="GO" id="GO:0005811">
    <property type="term" value="C:lipid droplet"/>
    <property type="evidence" value="ECO:0007669"/>
    <property type="project" value="TreeGrafter"/>
</dbReference>
<dbReference type="VEuPathDB" id="FungiDB:I7I53_11161"/>
<comment type="catalytic activity">
    <reaction evidence="5">
        <text>a long-chain fatty acid + ATP + CoA = a long-chain fatty acyl-CoA + AMP + diphosphate</text>
        <dbReference type="Rhea" id="RHEA:15421"/>
        <dbReference type="ChEBI" id="CHEBI:30616"/>
        <dbReference type="ChEBI" id="CHEBI:33019"/>
        <dbReference type="ChEBI" id="CHEBI:57287"/>
        <dbReference type="ChEBI" id="CHEBI:57560"/>
        <dbReference type="ChEBI" id="CHEBI:83139"/>
        <dbReference type="ChEBI" id="CHEBI:456215"/>
        <dbReference type="EC" id="6.2.1.3"/>
    </reaction>
</comment>
<evidence type="ECO:0000256" key="2">
    <source>
        <dbReference type="ARBA" id="ARBA00022598"/>
    </source>
</evidence>
<dbReference type="GO" id="GO:0005783">
    <property type="term" value="C:endoplasmic reticulum"/>
    <property type="evidence" value="ECO:0007669"/>
    <property type="project" value="TreeGrafter"/>
</dbReference>
<feature type="domain" description="AMP-dependent synthetase/ligase" evidence="6">
    <location>
        <begin position="105"/>
        <end position="517"/>
    </location>
</feature>
<dbReference type="GO" id="GO:0005886">
    <property type="term" value="C:plasma membrane"/>
    <property type="evidence" value="ECO:0007669"/>
    <property type="project" value="TreeGrafter"/>
</dbReference>
<evidence type="ECO:0000313" key="8">
    <source>
        <dbReference type="Proteomes" id="UP000663419"/>
    </source>
</evidence>
<dbReference type="GO" id="GO:0004467">
    <property type="term" value="F:long-chain fatty acid-CoA ligase activity"/>
    <property type="evidence" value="ECO:0007669"/>
    <property type="project" value="UniProtKB-EC"/>
</dbReference>
<dbReference type="Pfam" id="PF00501">
    <property type="entry name" value="AMP-binding"/>
    <property type="match status" value="1"/>
</dbReference>
<evidence type="ECO:0000256" key="1">
    <source>
        <dbReference type="ARBA" id="ARBA00006432"/>
    </source>
</evidence>
<dbReference type="Gene3D" id="3.40.50.12780">
    <property type="entry name" value="N-terminal domain of ligase-like"/>
    <property type="match status" value="1"/>
</dbReference>
<evidence type="ECO:0000259" key="6">
    <source>
        <dbReference type="Pfam" id="PF00501"/>
    </source>
</evidence>
<dbReference type="InterPro" id="IPR000873">
    <property type="entry name" value="AMP-dep_synth/lig_dom"/>
</dbReference>
<dbReference type="Proteomes" id="UP000663419">
    <property type="component" value="Chromosome 1"/>
</dbReference>
<name>A0A8A1L929_AJEC8</name>
<keyword evidence="4" id="KW-0067">ATP-binding</keyword>
<dbReference type="PANTHER" id="PTHR43272:SF83">
    <property type="entry name" value="ACYL-COA SYNTHETASE LONG-CHAIN, ISOFORM J"/>
    <property type="match status" value="1"/>
</dbReference>
<dbReference type="SUPFAM" id="SSF56801">
    <property type="entry name" value="Acetyl-CoA synthetase-like"/>
    <property type="match status" value="1"/>
</dbReference>
<keyword evidence="3" id="KW-0547">Nucleotide-binding</keyword>
<evidence type="ECO:0000313" key="7">
    <source>
        <dbReference type="EMBL" id="QSS50466.1"/>
    </source>
</evidence>
<reference evidence="7" key="1">
    <citation type="submission" date="2021-01" db="EMBL/GenBank/DDBJ databases">
        <title>Chromosome-level genome assembly of a human fungal pathogen reveals clustering of transcriptionally co-regulated genes.</title>
        <authorList>
            <person name="Voorhies M."/>
            <person name="Cohen S."/>
            <person name="Shea T.P."/>
            <person name="Petrus S."/>
            <person name="Munoz J.F."/>
            <person name="Poplawski S."/>
            <person name="Goldman W.E."/>
            <person name="Michael T."/>
            <person name="Cuomo C.A."/>
            <person name="Sil A."/>
            <person name="Beyhan S."/>
        </authorList>
    </citation>
    <scope>NUCLEOTIDE SEQUENCE</scope>
    <source>
        <strain evidence="7">H88</strain>
    </source>
</reference>
<dbReference type="GO" id="GO:0035336">
    <property type="term" value="P:long-chain fatty-acyl-CoA metabolic process"/>
    <property type="evidence" value="ECO:0007669"/>
    <property type="project" value="TreeGrafter"/>
</dbReference>
<evidence type="ECO:0000256" key="4">
    <source>
        <dbReference type="ARBA" id="ARBA00022840"/>
    </source>
</evidence>
<protein>
    <submittedName>
        <fullName evidence="7">Acyl-CoA synthetase</fullName>
    </submittedName>
</protein>
<proteinExistence type="inferred from homology"/>
<dbReference type="AlphaFoldDB" id="A0A8A1L929"/>
<accession>A0A8A1L929</accession>
<dbReference type="PROSITE" id="PS00455">
    <property type="entry name" value="AMP_BINDING"/>
    <property type="match status" value="1"/>
</dbReference>
<dbReference type="EMBL" id="CP069102">
    <property type="protein sequence ID" value="QSS50466.1"/>
    <property type="molecule type" value="Genomic_DNA"/>
</dbReference>
<keyword evidence="2" id="KW-0436">Ligase</keyword>
<dbReference type="InterPro" id="IPR042099">
    <property type="entry name" value="ANL_N_sf"/>
</dbReference>